<keyword evidence="1 3" id="KW-0732">Signal</keyword>
<dbReference type="Gene3D" id="3.90.76.10">
    <property type="entry name" value="Dipeptide-binding Protein, Domain 1"/>
    <property type="match status" value="1"/>
</dbReference>
<dbReference type="InterPro" id="IPR030678">
    <property type="entry name" value="Peptide/Ni-bd"/>
</dbReference>
<evidence type="ECO:0000313" key="5">
    <source>
        <dbReference type="EMBL" id="WBL35195.1"/>
    </source>
</evidence>
<dbReference type="Gene3D" id="3.10.105.10">
    <property type="entry name" value="Dipeptide-binding Protein, Domain 3"/>
    <property type="match status" value="1"/>
</dbReference>
<evidence type="ECO:0000256" key="3">
    <source>
        <dbReference type="SAM" id="SignalP"/>
    </source>
</evidence>
<feature type="region of interest" description="Disordered" evidence="2">
    <location>
        <begin position="41"/>
        <end position="69"/>
    </location>
</feature>
<feature type="signal peptide" evidence="3">
    <location>
        <begin position="1"/>
        <end position="36"/>
    </location>
</feature>
<dbReference type="Pfam" id="PF00496">
    <property type="entry name" value="SBP_bac_5"/>
    <property type="match status" value="1"/>
</dbReference>
<gene>
    <name evidence="5" type="ORF">O0235_10380</name>
</gene>
<evidence type="ECO:0000256" key="2">
    <source>
        <dbReference type="SAM" id="MobiDB-lite"/>
    </source>
</evidence>
<dbReference type="PANTHER" id="PTHR30290:SF38">
    <property type="entry name" value="D,D-DIPEPTIDE-BINDING PERIPLASMIC PROTEIN DDPA-RELATED"/>
    <property type="match status" value="1"/>
</dbReference>
<feature type="chain" id="PRO_5045819070" evidence="3">
    <location>
        <begin position="37"/>
        <end position="573"/>
    </location>
</feature>
<dbReference type="EMBL" id="CP115149">
    <property type="protein sequence ID" value="WBL35195.1"/>
    <property type="molecule type" value="Genomic_DNA"/>
</dbReference>
<dbReference type="InterPro" id="IPR039424">
    <property type="entry name" value="SBP_5"/>
</dbReference>
<dbReference type="RefSeq" id="WP_270055723.1">
    <property type="nucleotide sequence ID" value="NZ_CP115149.1"/>
</dbReference>
<sequence>MSSYWDNYWRRRKLSRRGVLAGGSAATLGIATMAIAGCGGGDDDDSGSNGGGTQLTPVAPTQDATEKPVAGGTLRFMGGPIGSVIDIHRTNTPWESSFLWHWCGNFLMRFQKTAPFLPEPDLAAAQPEIVDGGTTLIFKLRPEAKWQNKPPVNGRQVTAEDVKASFDRIKALGPLSPRSGNYAIVDSIEAVDATTVRFKLKAPKADLLNAMSDQYDLVIPKEIADRGQDAITKPEDVIGSGPYEIAAFEAGQRIAVKKRPDGYWKPNTAWLDGAEVVNQTDNQALVNAIRANQADSVGLPADLARQFENDQNFYITRAPNPTRECLLINHTKERYKDVRVRQALWRAVDRKQVYDNVYAGGGVAGGAMTPAAAGWVLPDAELAKLPGFGKREDEIKEAKALLAAAGYPDGFDETIMTATAFNANQVTDVIVSNLREVGIRLTIDNVGTDFATMLRRQVAGDYNLAGTLFLSGPYPDAQLLIYHHSDPAKGSRNYGKFADPEIDRLLDQQSVEFDYEKRKAIVFEIQRKLAENPGPVWIGSRVLFSVINKRVRNVVATPFLAGYDDAEDVWIKA</sequence>
<dbReference type="PIRSF" id="PIRSF002741">
    <property type="entry name" value="MppA"/>
    <property type="match status" value="1"/>
</dbReference>
<dbReference type="PANTHER" id="PTHR30290">
    <property type="entry name" value="PERIPLASMIC BINDING COMPONENT OF ABC TRANSPORTER"/>
    <property type="match status" value="1"/>
</dbReference>
<protein>
    <submittedName>
        <fullName evidence="5">ABC transporter substrate-binding protein</fullName>
    </submittedName>
</protein>
<evidence type="ECO:0000259" key="4">
    <source>
        <dbReference type="Pfam" id="PF00496"/>
    </source>
</evidence>
<organism evidence="5 6">
    <name type="scientific">Tepidiforma flava</name>
    <dbReference type="NCBI Taxonomy" id="3004094"/>
    <lineage>
        <taxon>Bacteria</taxon>
        <taxon>Bacillati</taxon>
        <taxon>Chloroflexota</taxon>
        <taxon>Tepidiformia</taxon>
        <taxon>Tepidiformales</taxon>
        <taxon>Tepidiformaceae</taxon>
        <taxon>Tepidiforma</taxon>
    </lineage>
</organism>
<keyword evidence="6" id="KW-1185">Reference proteome</keyword>
<name>A0ABY7M3N8_9CHLR</name>
<dbReference type="SUPFAM" id="SSF53850">
    <property type="entry name" value="Periplasmic binding protein-like II"/>
    <property type="match status" value="1"/>
</dbReference>
<reference evidence="5 6" key="1">
    <citation type="journal article" date="2023" name="ISME J.">
        <title>Thermophilic Dehalococcoidia with unusual traits shed light on an unexpected past.</title>
        <authorList>
            <person name="Palmer M."/>
            <person name="Covington J.K."/>
            <person name="Zhou E.M."/>
            <person name="Thomas S.C."/>
            <person name="Habib N."/>
            <person name="Seymour C.O."/>
            <person name="Lai D."/>
            <person name="Johnston J."/>
            <person name="Hashimi A."/>
            <person name="Jiao J.Y."/>
            <person name="Muok A.R."/>
            <person name="Liu L."/>
            <person name="Xian W.D."/>
            <person name="Zhi X.Y."/>
            <person name="Li M.M."/>
            <person name="Silva L.P."/>
            <person name="Bowen B.P."/>
            <person name="Louie K."/>
            <person name="Briegel A."/>
            <person name="Pett-Ridge J."/>
            <person name="Weber P.K."/>
            <person name="Tocheva E.I."/>
            <person name="Woyke T."/>
            <person name="Northen T.R."/>
            <person name="Mayali X."/>
            <person name="Li W.J."/>
            <person name="Hedlund B.P."/>
        </authorList>
    </citation>
    <scope>NUCLEOTIDE SEQUENCE [LARGE SCALE GENOMIC DNA]</scope>
    <source>
        <strain evidence="5 6">YIM 72310</strain>
    </source>
</reference>
<evidence type="ECO:0000256" key="1">
    <source>
        <dbReference type="ARBA" id="ARBA00022729"/>
    </source>
</evidence>
<feature type="domain" description="Solute-binding protein family 5" evidence="4">
    <location>
        <begin position="118"/>
        <end position="483"/>
    </location>
</feature>
<accession>A0ABY7M3N8</accession>
<evidence type="ECO:0000313" key="6">
    <source>
        <dbReference type="Proteomes" id="UP001212803"/>
    </source>
</evidence>
<dbReference type="InterPro" id="IPR000914">
    <property type="entry name" value="SBP_5_dom"/>
</dbReference>
<dbReference type="CDD" id="cd00995">
    <property type="entry name" value="PBP2_NikA_DppA_OppA_like"/>
    <property type="match status" value="1"/>
</dbReference>
<dbReference type="Proteomes" id="UP001212803">
    <property type="component" value="Chromosome"/>
</dbReference>
<proteinExistence type="predicted"/>
<dbReference type="Gene3D" id="3.40.190.10">
    <property type="entry name" value="Periplasmic binding protein-like II"/>
    <property type="match status" value="1"/>
</dbReference>